<dbReference type="GO" id="GO:0008270">
    <property type="term" value="F:zinc ion binding"/>
    <property type="evidence" value="ECO:0007669"/>
    <property type="project" value="UniProtKB-KW"/>
</dbReference>
<keyword evidence="1" id="KW-0479">Metal-binding</keyword>
<dbReference type="SMART" id="SM00343">
    <property type="entry name" value="ZnF_C2HC"/>
    <property type="match status" value="1"/>
</dbReference>
<feature type="region of interest" description="Disordered" evidence="3">
    <location>
        <begin position="219"/>
        <end position="254"/>
    </location>
</feature>
<proteinExistence type="predicted"/>
<evidence type="ECO:0000256" key="3">
    <source>
        <dbReference type="SAM" id="MobiDB-lite"/>
    </source>
</evidence>
<dbReference type="AlphaFoldDB" id="A0AAV2JVT9"/>
<feature type="coiled-coil region" evidence="2">
    <location>
        <begin position="86"/>
        <end position="120"/>
    </location>
</feature>
<evidence type="ECO:0000259" key="4">
    <source>
        <dbReference type="PROSITE" id="PS50158"/>
    </source>
</evidence>
<feature type="compositionally biased region" description="Polar residues" evidence="3">
    <location>
        <begin position="279"/>
        <end position="292"/>
    </location>
</feature>
<keyword evidence="1" id="KW-0863">Zinc-finger</keyword>
<keyword evidence="1" id="KW-0862">Zinc</keyword>
<feature type="domain" description="CCHC-type" evidence="4">
    <location>
        <begin position="188"/>
        <end position="201"/>
    </location>
</feature>
<dbReference type="SUPFAM" id="SSF57756">
    <property type="entry name" value="Retrovirus zinc finger-like domains"/>
    <property type="match status" value="1"/>
</dbReference>
<protein>
    <recommendedName>
        <fullName evidence="4">CCHC-type domain-containing protein</fullName>
    </recommendedName>
</protein>
<dbReference type="Proteomes" id="UP001497482">
    <property type="component" value="Chromosome 15"/>
</dbReference>
<feature type="region of interest" description="Disordered" evidence="3">
    <location>
        <begin position="272"/>
        <end position="292"/>
    </location>
</feature>
<organism evidence="5 6">
    <name type="scientific">Knipowitschia caucasica</name>
    <name type="common">Caucasian dwarf goby</name>
    <name type="synonym">Pomatoschistus caucasicus</name>
    <dbReference type="NCBI Taxonomy" id="637954"/>
    <lineage>
        <taxon>Eukaryota</taxon>
        <taxon>Metazoa</taxon>
        <taxon>Chordata</taxon>
        <taxon>Craniata</taxon>
        <taxon>Vertebrata</taxon>
        <taxon>Euteleostomi</taxon>
        <taxon>Actinopterygii</taxon>
        <taxon>Neopterygii</taxon>
        <taxon>Teleostei</taxon>
        <taxon>Neoteleostei</taxon>
        <taxon>Acanthomorphata</taxon>
        <taxon>Gobiaria</taxon>
        <taxon>Gobiiformes</taxon>
        <taxon>Gobioidei</taxon>
        <taxon>Gobiidae</taxon>
        <taxon>Gobiinae</taxon>
        <taxon>Knipowitschia</taxon>
    </lineage>
</organism>
<feature type="region of interest" description="Disordered" evidence="3">
    <location>
        <begin position="159"/>
        <end position="182"/>
    </location>
</feature>
<gene>
    <name evidence="5" type="ORF">KC01_LOCUS12358</name>
</gene>
<reference evidence="5 6" key="1">
    <citation type="submission" date="2024-04" db="EMBL/GenBank/DDBJ databases">
        <authorList>
            <person name="Waldvogel A.-M."/>
            <person name="Schoenle A."/>
        </authorList>
    </citation>
    <scope>NUCLEOTIDE SEQUENCE [LARGE SCALE GENOMIC DNA]</scope>
</reference>
<feature type="compositionally biased region" description="Polar residues" evidence="3">
    <location>
        <begin position="219"/>
        <end position="236"/>
    </location>
</feature>
<sequence>MKEDEEYFEYKRRAKALFYDATGEAVQPGTTSTFILFNTMVKGMPKPVQQSLSHVVGLYTLTEEDFDKNCNHYVTLYRNERENNKEETQKVEVSNIKLQNKKLKEEVEAQKSKNKAANVMKVGVDGSQVNVEDNDQNQKGKEQAEQMVDVVKLLLTQRPAQRGYRGNSRGRSRGRGFQGQRGNRQDQCWICHQYGHWSRDCANIGRYGPPRNQFFGQRQNQSRFPGSYNGQQQMWTPNDMPQPPPPQEQNMSMRGNSYTQYQDGLEALIDGANSKRATHSTTGGVSQWWSSR</sequence>
<dbReference type="EMBL" id="OZ035837">
    <property type="protein sequence ID" value="CAL1581612.1"/>
    <property type="molecule type" value="Genomic_DNA"/>
</dbReference>
<accession>A0AAV2JVT9</accession>
<name>A0AAV2JVT9_KNICA</name>
<dbReference type="PROSITE" id="PS50158">
    <property type="entry name" value="ZF_CCHC"/>
    <property type="match status" value="1"/>
</dbReference>
<dbReference type="Gene3D" id="4.10.60.10">
    <property type="entry name" value="Zinc finger, CCHC-type"/>
    <property type="match status" value="1"/>
</dbReference>
<dbReference type="InterPro" id="IPR001878">
    <property type="entry name" value="Znf_CCHC"/>
</dbReference>
<evidence type="ECO:0000313" key="5">
    <source>
        <dbReference type="EMBL" id="CAL1581612.1"/>
    </source>
</evidence>
<dbReference type="InterPro" id="IPR036875">
    <property type="entry name" value="Znf_CCHC_sf"/>
</dbReference>
<dbReference type="GO" id="GO:0003676">
    <property type="term" value="F:nucleic acid binding"/>
    <property type="evidence" value="ECO:0007669"/>
    <property type="project" value="InterPro"/>
</dbReference>
<keyword evidence="6" id="KW-1185">Reference proteome</keyword>
<evidence type="ECO:0000313" key="6">
    <source>
        <dbReference type="Proteomes" id="UP001497482"/>
    </source>
</evidence>
<evidence type="ECO:0000256" key="1">
    <source>
        <dbReference type="PROSITE-ProRule" id="PRU00047"/>
    </source>
</evidence>
<evidence type="ECO:0000256" key="2">
    <source>
        <dbReference type="SAM" id="Coils"/>
    </source>
</evidence>
<keyword evidence="2" id="KW-0175">Coiled coil</keyword>